<dbReference type="InterPro" id="IPR001388">
    <property type="entry name" value="Synaptobrevin-like"/>
</dbReference>
<feature type="region of interest" description="Disordered" evidence="11">
    <location>
        <begin position="43"/>
        <end position="77"/>
    </location>
</feature>
<dbReference type="Proteomes" id="UP001327560">
    <property type="component" value="Chromosome 2"/>
</dbReference>
<evidence type="ECO:0000313" key="16">
    <source>
        <dbReference type="Proteomes" id="UP001327560"/>
    </source>
</evidence>
<evidence type="ECO:0000256" key="9">
    <source>
        <dbReference type="PROSITE-ProRule" id="PRU00290"/>
    </source>
</evidence>
<dbReference type="PROSITE" id="PS50859">
    <property type="entry name" value="LONGIN"/>
    <property type="match status" value="1"/>
</dbReference>
<comment type="similarity">
    <text evidence="1">Belongs to the synaptobrevin family.</text>
</comment>
<dbReference type="CDD" id="cd15843">
    <property type="entry name" value="R-SNARE"/>
    <property type="match status" value="1"/>
</dbReference>
<dbReference type="InterPro" id="IPR051097">
    <property type="entry name" value="Synaptobrevin-like_transport"/>
</dbReference>
<evidence type="ECO:0000256" key="7">
    <source>
        <dbReference type="ARBA" id="ARBA00037493"/>
    </source>
</evidence>
<accession>A0AAQ3JX91</accession>
<dbReference type="SUPFAM" id="SSF64356">
    <property type="entry name" value="SNARE-like"/>
    <property type="match status" value="1"/>
</dbReference>
<dbReference type="PRINTS" id="PR00219">
    <property type="entry name" value="SYNAPTOBREVN"/>
</dbReference>
<keyword evidence="6 12" id="KW-0472">Membrane</keyword>
<dbReference type="InterPro" id="IPR011012">
    <property type="entry name" value="Longin-like_dom_sf"/>
</dbReference>
<gene>
    <name evidence="15" type="ORF">Cni_G05183</name>
</gene>
<evidence type="ECO:0000256" key="5">
    <source>
        <dbReference type="ARBA" id="ARBA00022989"/>
    </source>
</evidence>
<dbReference type="InterPro" id="IPR042855">
    <property type="entry name" value="V_SNARE_CC"/>
</dbReference>
<organism evidence="15 16">
    <name type="scientific">Canna indica</name>
    <name type="common">Indian-shot</name>
    <dbReference type="NCBI Taxonomy" id="4628"/>
    <lineage>
        <taxon>Eukaryota</taxon>
        <taxon>Viridiplantae</taxon>
        <taxon>Streptophyta</taxon>
        <taxon>Embryophyta</taxon>
        <taxon>Tracheophyta</taxon>
        <taxon>Spermatophyta</taxon>
        <taxon>Magnoliopsida</taxon>
        <taxon>Liliopsida</taxon>
        <taxon>Zingiberales</taxon>
        <taxon>Cannaceae</taxon>
        <taxon>Canna</taxon>
    </lineage>
</organism>
<dbReference type="GO" id="GO:0016020">
    <property type="term" value="C:membrane"/>
    <property type="evidence" value="ECO:0007669"/>
    <property type="project" value="InterPro"/>
</dbReference>
<dbReference type="GO" id="GO:0012505">
    <property type="term" value="C:endomembrane system"/>
    <property type="evidence" value="ECO:0007669"/>
    <property type="project" value="UniProtKB-SubCell"/>
</dbReference>
<evidence type="ECO:0000256" key="8">
    <source>
        <dbReference type="ARBA" id="ARBA00046280"/>
    </source>
</evidence>
<evidence type="ECO:0000256" key="1">
    <source>
        <dbReference type="ARBA" id="ARBA00008025"/>
    </source>
</evidence>
<keyword evidence="4" id="KW-0653">Protein transport</keyword>
<protein>
    <submittedName>
        <fullName evidence="15">Vesicle-associated membrane protein</fullName>
    </submittedName>
</protein>
<name>A0AAQ3JX91_9LILI</name>
<keyword evidence="3 12" id="KW-0812">Transmembrane</keyword>
<keyword evidence="9 10" id="KW-0175">Coiled coil</keyword>
<proteinExistence type="inferred from homology"/>
<dbReference type="SMART" id="SM01270">
    <property type="entry name" value="Longin"/>
    <property type="match status" value="1"/>
</dbReference>
<dbReference type="Pfam" id="PF00957">
    <property type="entry name" value="Synaptobrevin"/>
    <property type="match status" value="1"/>
</dbReference>
<feature type="transmembrane region" description="Helical" evidence="12">
    <location>
        <begin position="240"/>
        <end position="259"/>
    </location>
</feature>
<dbReference type="GO" id="GO:0015031">
    <property type="term" value="P:protein transport"/>
    <property type="evidence" value="ECO:0007669"/>
    <property type="project" value="UniProtKB-KW"/>
</dbReference>
<dbReference type="Gene3D" id="1.20.5.110">
    <property type="match status" value="1"/>
</dbReference>
<dbReference type="CDD" id="cd14824">
    <property type="entry name" value="Longin"/>
    <property type="match status" value="1"/>
</dbReference>
<dbReference type="PROSITE" id="PS50892">
    <property type="entry name" value="V_SNARE"/>
    <property type="match status" value="1"/>
</dbReference>
<feature type="compositionally biased region" description="Polar residues" evidence="11">
    <location>
        <begin position="56"/>
        <end position="77"/>
    </location>
</feature>
<evidence type="ECO:0000259" key="13">
    <source>
        <dbReference type="PROSITE" id="PS50859"/>
    </source>
</evidence>
<evidence type="ECO:0000256" key="10">
    <source>
        <dbReference type="SAM" id="Coils"/>
    </source>
</evidence>
<dbReference type="PROSITE" id="PS00417">
    <property type="entry name" value="SYNAPTOBREVIN"/>
    <property type="match status" value="1"/>
</dbReference>
<dbReference type="GO" id="GO:0005737">
    <property type="term" value="C:cytoplasm"/>
    <property type="evidence" value="ECO:0007669"/>
    <property type="project" value="UniProtKB-ARBA"/>
</dbReference>
<evidence type="ECO:0000256" key="4">
    <source>
        <dbReference type="ARBA" id="ARBA00022927"/>
    </source>
</evidence>
<evidence type="ECO:0000256" key="12">
    <source>
        <dbReference type="SAM" id="Phobius"/>
    </source>
</evidence>
<dbReference type="PANTHER" id="PTHR21136:SF169">
    <property type="entry name" value="VESICLE-ASSOCIATED MEMBRANE PROTEIN 727"/>
    <property type="match status" value="1"/>
</dbReference>
<dbReference type="FunFam" id="1.20.5.110:FF:000047">
    <property type="entry name" value="Vesicle-associated membrane protein 727"/>
    <property type="match status" value="1"/>
</dbReference>
<reference evidence="15 16" key="1">
    <citation type="submission" date="2023-10" db="EMBL/GenBank/DDBJ databases">
        <title>Chromosome-scale genome assembly provides insights into flower coloration mechanisms of Canna indica.</title>
        <authorList>
            <person name="Li C."/>
        </authorList>
    </citation>
    <scope>NUCLEOTIDE SEQUENCE [LARGE SCALE GENOMIC DNA]</scope>
    <source>
        <tissue evidence="15">Flower</tissue>
    </source>
</reference>
<feature type="domain" description="V-SNARE coiled-coil homology" evidence="14">
    <location>
        <begin position="176"/>
        <end position="236"/>
    </location>
</feature>
<dbReference type="AlphaFoldDB" id="A0AAQ3JX91"/>
<evidence type="ECO:0000259" key="14">
    <source>
        <dbReference type="PROSITE" id="PS50892"/>
    </source>
</evidence>
<dbReference type="PANTHER" id="PTHR21136">
    <property type="entry name" value="SNARE PROTEINS"/>
    <property type="match status" value="1"/>
</dbReference>
<sequence length="267" mass="30081">MAARIAARYIARRLSSGGKVLSEEEKAAENIYIKKLERENLEKLSHKGAKPGEPTQAKTETSGADAKSSTAGVSTDQNRNYGVLAGTAAAVCVFLVVADEAAGRSVPFVFLERVKDDFVHKYGESINADNPHPLADEDDDLFGDRFSIAYSLDREFGPRLKDHMHYCLNHPEEMSKLSKLKAQIAEVREIMMDNIEKVLDRGEKIEFLVDKTENLQLQADSFQRQGRQLRQKMWLQNLKVKLMLAGAVITTILILWLMWCGGFKCWF</sequence>
<keyword evidence="16" id="KW-1185">Reference proteome</keyword>
<feature type="domain" description="Longin" evidence="13">
    <location>
        <begin position="9"/>
        <end position="160"/>
    </location>
</feature>
<comment type="function">
    <text evidence="7">Involved in the targeting and/or fusion of transport vesicles to their target membrane.</text>
</comment>
<evidence type="ECO:0000256" key="11">
    <source>
        <dbReference type="SAM" id="MobiDB-lite"/>
    </source>
</evidence>
<dbReference type="EMBL" id="CP136891">
    <property type="protein sequence ID" value="WOK96476.1"/>
    <property type="molecule type" value="Genomic_DNA"/>
</dbReference>
<keyword evidence="2" id="KW-0813">Transport</keyword>
<evidence type="ECO:0000256" key="2">
    <source>
        <dbReference type="ARBA" id="ARBA00022448"/>
    </source>
</evidence>
<dbReference type="SUPFAM" id="SSF58038">
    <property type="entry name" value="SNARE fusion complex"/>
    <property type="match status" value="1"/>
</dbReference>
<comment type="subcellular location">
    <subcellularLocation>
        <location evidence="8">Endomembrane system</location>
        <topology evidence="8">Single-pass type IV membrane protein</topology>
    </subcellularLocation>
</comment>
<evidence type="ECO:0000256" key="6">
    <source>
        <dbReference type="ARBA" id="ARBA00023136"/>
    </source>
</evidence>
<feature type="coiled-coil region" evidence="10">
    <location>
        <begin position="205"/>
        <end position="232"/>
    </location>
</feature>
<dbReference type="GO" id="GO:0016192">
    <property type="term" value="P:vesicle-mediated transport"/>
    <property type="evidence" value="ECO:0007669"/>
    <property type="project" value="InterPro"/>
</dbReference>
<dbReference type="Gene3D" id="3.30.450.50">
    <property type="entry name" value="Longin domain"/>
    <property type="match status" value="1"/>
</dbReference>
<evidence type="ECO:0000313" key="15">
    <source>
        <dbReference type="EMBL" id="WOK96476.1"/>
    </source>
</evidence>
<evidence type="ECO:0000256" key="3">
    <source>
        <dbReference type="ARBA" id="ARBA00022692"/>
    </source>
</evidence>
<dbReference type="Pfam" id="PF13774">
    <property type="entry name" value="Longin"/>
    <property type="match status" value="1"/>
</dbReference>
<keyword evidence="5 12" id="KW-1133">Transmembrane helix</keyword>
<dbReference type="InterPro" id="IPR010908">
    <property type="entry name" value="Longin_dom"/>
</dbReference>